<evidence type="ECO:0000256" key="4">
    <source>
        <dbReference type="ARBA" id="ARBA00022989"/>
    </source>
</evidence>
<feature type="transmembrane region" description="Helical" evidence="6">
    <location>
        <begin position="58"/>
        <end position="80"/>
    </location>
</feature>
<keyword evidence="5 6" id="KW-0472">Membrane</keyword>
<feature type="transmembrane region" description="Helical" evidence="6">
    <location>
        <begin position="213"/>
        <end position="240"/>
    </location>
</feature>
<evidence type="ECO:0000256" key="3">
    <source>
        <dbReference type="ARBA" id="ARBA00022692"/>
    </source>
</evidence>
<evidence type="ECO:0000256" key="6">
    <source>
        <dbReference type="SAM" id="Phobius"/>
    </source>
</evidence>
<feature type="transmembrane region" description="Helical" evidence="6">
    <location>
        <begin position="33"/>
        <end position="51"/>
    </location>
</feature>
<keyword evidence="4 6" id="KW-1133">Transmembrane helix</keyword>
<keyword evidence="3 6" id="KW-0812">Transmembrane</keyword>
<evidence type="ECO:0000313" key="8">
    <source>
        <dbReference type="Proteomes" id="UP000278222"/>
    </source>
</evidence>
<proteinExistence type="inferred from homology"/>
<evidence type="ECO:0000256" key="5">
    <source>
        <dbReference type="ARBA" id="ARBA00023136"/>
    </source>
</evidence>
<keyword evidence="8" id="KW-1185">Reference proteome</keyword>
<feature type="transmembrane region" description="Helical" evidence="6">
    <location>
        <begin position="246"/>
        <end position="265"/>
    </location>
</feature>
<dbReference type="InterPro" id="IPR002549">
    <property type="entry name" value="AI-2E-like"/>
</dbReference>
<evidence type="ECO:0000256" key="2">
    <source>
        <dbReference type="ARBA" id="ARBA00009773"/>
    </source>
</evidence>
<feature type="transmembrane region" description="Helical" evidence="6">
    <location>
        <begin position="9"/>
        <end position="27"/>
    </location>
</feature>
<feature type="transmembrane region" description="Helical" evidence="6">
    <location>
        <begin position="151"/>
        <end position="171"/>
    </location>
</feature>
<dbReference type="Proteomes" id="UP000278222">
    <property type="component" value="Unassembled WGS sequence"/>
</dbReference>
<evidence type="ECO:0000313" key="7">
    <source>
        <dbReference type="EMBL" id="ROP99502.1"/>
    </source>
</evidence>
<dbReference type="OrthoDB" id="5792512at2"/>
<dbReference type="GO" id="GO:0055085">
    <property type="term" value="P:transmembrane transport"/>
    <property type="evidence" value="ECO:0007669"/>
    <property type="project" value="TreeGrafter"/>
</dbReference>
<comment type="subcellular location">
    <subcellularLocation>
        <location evidence="1">Membrane</location>
        <topology evidence="1">Multi-pass membrane protein</topology>
    </subcellularLocation>
</comment>
<evidence type="ECO:0000256" key="1">
    <source>
        <dbReference type="ARBA" id="ARBA00004141"/>
    </source>
</evidence>
<dbReference type="AlphaFoldDB" id="A0A3N1M704"/>
<dbReference type="EMBL" id="RJKX01000013">
    <property type="protein sequence ID" value="ROP99502.1"/>
    <property type="molecule type" value="Genomic_DNA"/>
</dbReference>
<gene>
    <name evidence="7" type="ORF">EDC65_1281</name>
</gene>
<comment type="caution">
    <text evidence="7">The sequence shown here is derived from an EMBL/GenBank/DDBJ whole genome shotgun (WGS) entry which is preliminary data.</text>
</comment>
<dbReference type="Pfam" id="PF01594">
    <property type="entry name" value="AI-2E_transport"/>
    <property type="match status" value="1"/>
</dbReference>
<dbReference type="GO" id="GO:0016020">
    <property type="term" value="C:membrane"/>
    <property type="evidence" value="ECO:0007669"/>
    <property type="project" value="UniProtKB-SubCell"/>
</dbReference>
<feature type="transmembrane region" description="Helical" evidence="6">
    <location>
        <begin position="306"/>
        <end position="337"/>
    </location>
</feature>
<protein>
    <submittedName>
        <fullName evidence="7">Putative PurR-regulated permease PerM</fullName>
    </submittedName>
</protein>
<name>A0A3N1M704_9PROT</name>
<dbReference type="PANTHER" id="PTHR21716:SF64">
    <property type="entry name" value="AI-2 TRANSPORT PROTEIN TQSA"/>
    <property type="match status" value="1"/>
</dbReference>
<comment type="similarity">
    <text evidence="2">Belongs to the autoinducer-2 exporter (AI-2E) (TC 2.A.86) family.</text>
</comment>
<feature type="transmembrane region" description="Helical" evidence="6">
    <location>
        <begin position="270"/>
        <end position="286"/>
    </location>
</feature>
<reference evidence="7 8" key="1">
    <citation type="submission" date="2018-11" db="EMBL/GenBank/DDBJ databases">
        <title>Genomic Encyclopedia of Type Strains, Phase IV (KMG-IV): sequencing the most valuable type-strain genomes for metagenomic binning, comparative biology and taxonomic classification.</title>
        <authorList>
            <person name="Goeker M."/>
        </authorList>
    </citation>
    <scope>NUCLEOTIDE SEQUENCE [LARGE SCALE GENOMIC DNA]</scope>
    <source>
        <strain evidence="7 8">DSM 5900</strain>
    </source>
</reference>
<dbReference type="PANTHER" id="PTHR21716">
    <property type="entry name" value="TRANSMEMBRANE PROTEIN"/>
    <property type="match status" value="1"/>
</dbReference>
<dbReference type="RefSeq" id="WP_123688886.1">
    <property type="nucleotide sequence ID" value="NZ_AP019700.1"/>
</dbReference>
<organism evidence="7 8">
    <name type="scientific">Stella humosa</name>
    <dbReference type="NCBI Taxonomy" id="94"/>
    <lineage>
        <taxon>Bacteria</taxon>
        <taxon>Pseudomonadati</taxon>
        <taxon>Pseudomonadota</taxon>
        <taxon>Alphaproteobacteria</taxon>
        <taxon>Rhodospirillales</taxon>
        <taxon>Stellaceae</taxon>
        <taxon>Stella</taxon>
    </lineage>
</organism>
<accession>A0A3N1M704</accession>
<sequence length="356" mass="37528">MTIAGRRTVRIWVGLLLATVLALYLVSDVLFPFAVGLVVAYILSPFVDRLARYGVPRWLGTLVVGGVFILAAVAAVLVVVPPLVDQSVALVARMPEIAEALRNRLVIVGDAVRERLGPDQAAEMESFITQHLGTVATWAAGMLGGIVGSGLAIFNAISLVFITPIVGFYLLRDWHHIMAALDANVPKCHAADVHELAIEVDLRLAGFLRGQGVVCLSLGAFYAIGLSLVGLDFALAIGIFSGLVSFIPFVGSISGLVLSLSVALVQFPDWTSVIIVAAVFFAGQAIEGNVLTPLLVGDRVGLHPVWVIFALLAGGAVFGFVGLLLAVPAAAVLGVLVRFTLERYRASTLFNGQPDA</sequence>